<dbReference type="GO" id="GO:0016020">
    <property type="term" value="C:membrane"/>
    <property type="evidence" value="ECO:0007669"/>
    <property type="project" value="UniProtKB-SubCell"/>
</dbReference>
<sequence length="158" mass="17845">MRFAVPHSTPFFTSNTTHSFIQRVDSSVPLGYRSPEWPSLYWPLPIGTSQPYYLYFASDIWRFTLYWTLLFFGAMHLVVAGWACIVQWRNWKLIWVVPVVYAAIGGLEALVAGSIVGGLLGAVYQAGYFKMSTWIPFVWAFINALVLILSSFAIHGGL</sequence>
<keyword evidence="8" id="KW-1185">Reference proteome</keyword>
<evidence type="ECO:0000313" key="8">
    <source>
        <dbReference type="Proteomes" id="UP000799779"/>
    </source>
</evidence>
<name>A0A6A5W7Q5_9PLEO</name>
<reference evidence="7" key="1">
    <citation type="journal article" date="2020" name="Stud. Mycol.">
        <title>101 Dothideomycetes genomes: a test case for predicting lifestyles and emergence of pathogens.</title>
        <authorList>
            <person name="Haridas S."/>
            <person name="Albert R."/>
            <person name="Binder M."/>
            <person name="Bloem J."/>
            <person name="Labutti K."/>
            <person name="Salamov A."/>
            <person name="Andreopoulos B."/>
            <person name="Baker S."/>
            <person name="Barry K."/>
            <person name="Bills G."/>
            <person name="Bluhm B."/>
            <person name="Cannon C."/>
            <person name="Castanera R."/>
            <person name="Culley D."/>
            <person name="Daum C."/>
            <person name="Ezra D."/>
            <person name="Gonzalez J."/>
            <person name="Henrissat B."/>
            <person name="Kuo A."/>
            <person name="Liang C."/>
            <person name="Lipzen A."/>
            <person name="Lutzoni F."/>
            <person name="Magnuson J."/>
            <person name="Mondo S."/>
            <person name="Nolan M."/>
            <person name="Ohm R."/>
            <person name="Pangilinan J."/>
            <person name="Park H.-J."/>
            <person name="Ramirez L."/>
            <person name="Alfaro M."/>
            <person name="Sun H."/>
            <person name="Tritt A."/>
            <person name="Yoshinaga Y."/>
            <person name="Zwiers L.-H."/>
            <person name="Turgeon B."/>
            <person name="Goodwin S."/>
            <person name="Spatafora J."/>
            <person name="Crous P."/>
            <person name="Grigoriev I."/>
        </authorList>
    </citation>
    <scope>NUCLEOTIDE SEQUENCE</scope>
    <source>
        <strain evidence="7">CBS 123094</strain>
    </source>
</reference>
<dbReference type="Pfam" id="PF10190">
    <property type="entry name" value="Tmemb_170"/>
    <property type="match status" value="1"/>
</dbReference>
<evidence type="ECO:0000256" key="2">
    <source>
        <dbReference type="ARBA" id="ARBA00006325"/>
    </source>
</evidence>
<dbReference type="OrthoDB" id="2131401at2759"/>
<evidence type="ECO:0000256" key="4">
    <source>
        <dbReference type="ARBA" id="ARBA00022989"/>
    </source>
</evidence>
<evidence type="ECO:0000256" key="1">
    <source>
        <dbReference type="ARBA" id="ARBA00004141"/>
    </source>
</evidence>
<protein>
    <submittedName>
        <fullName evidence="7">Integral membrane protein</fullName>
    </submittedName>
</protein>
<evidence type="ECO:0000256" key="3">
    <source>
        <dbReference type="ARBA" id="ARBA00022692"/>
    </source>
</evidence>
<evidence type="ECO:0000313" key="7">
    <source>
        <dbReference type="EMBL" id="KAF1997148.1"/>
    </source>
</evidence>
<feature type="transmembrane region" description="Helical" evidence="6">
    <location>
        <begin position="65"/>
        <end position="86"/>
    </location>
</feature>
<keyword evidence="5 6" id="KW-0472">Membrane</keyword>
<evidence type="ECO:0000256" key="5">
    <source>
        <dbReference type="ARBA" id="ARBA00023136"/>
    </source>
</evidence>
<comment type="subcellular location">
    <subcellularLocation>
        <location evidence="1">Membrane</location>
        <topology evidence="1">Multi-pass membrane protein</topology>
    </subcellularLocation>
</comment>
<feature type="transmembrane region" description="Helical" evidence="6">
    <location>
        <begin position="93"/>
        <end position="122"/>
    </location>
</feature>
<dbReference type="Proteomes" id="UP000799779">
    <property type="component" value="Unassembled WGS sequence"/>
</dbReference>
<dbReference type="PANTHER" id="PTHR22779:SF6">
    <property type="entry name" value="SD17342P"/>
    <property type="match status" value="1"/>
</dbReference>
<dbReference type="EMBL" id="ML977617">
    <property type="protein sequence ID" value="KAF1997148.1"/>
    <property type="molecule type" value="Genomic_DNA"/>
</dbReference>
<keyword evidence="3 6" id="KW-0812">Transmembrane</keyword>
<feature type="transmembrane region" description="Helical" evidence="6">
    <location>
        <begin position="134"/>
        <end position="154"/>
    </location>
</feature>
<gene>
    <name evidence="7" type="ORF">P154DRAFT_547607</name>
</gene>
<proteinExistence type="inferred from homology"/>
<dbReference type="InterPro" id="IPR019334">
    <property type="entry name" value="TMEM170A/B/YPR153W-like"/>
</dbReference>
<organism evidence="7 8">
    <name type="scientific">Amniculicola lignicola CBS 123094</name>
    <dbReference type="NCBI Taxonomy" id="1392246"/>
    <lineage>
        <taxon>Eukaryota</taxon>
        <taxon>Fungi</taxon>
        <taxon>Dikarya</taxon>
        <taxon>Ascomycota</taxon>
        <taxon>Pezizomycotina</taxon>
        <taxon>Dothideomycetes</taxon>
        <taxon>Pleosporomycetidae</taxon>
        <taxon>Pleosporales</taxon>
        <taxon>Amniculicolaceae</taxon>
        <taxon>Amniculicola</taxon>
    </lineage>
</organism>
<dbReference type="AlphaFoldDB" id="A0A6A5W7Q5"/>
<dbReference type="PANTHER" id="PTHR22779">
    <property type="entry name" value="SD17342P"/>
    <property type="match status" value="1"/>
</dbReference>
<accession>A0A6A5W7Q5</accession>
<evidence type="ECO:0000256" key="6">
    <source>
        <dbReference type="SAM" id="Phobius"/>
    </source>
</evidence>
<keyword evidence="4 6" id="KW-1133">Transmembrane helix</keyword>
<comment type="similarity">
    <text evidence="2">Belongs to the TMEM170 family.</text>
</comment>